<feature type="non-terminal residue" evidence="1">
    <location>
        <position position="1"/>
    </location>
</feature>
<protein>
    <submittedName>
        <fullName evidence="1">10352_t:CDS:1</fullName>
    </submittedName>
</protein>
<feature type="non-terminal residue" evidence="1">
    <location>
        <position position="126"/>
    </location>
</feature>
<comment type="caution">
    <text evidence="1">The sequence shown here is derived from an EMBL/GenBank/DDBJ whole genome shotgun (WGS) entry which is preliminary data.</text>
</comment>
<proteinExistence type="predicted"/>
<dbReference type="EMBL" id="CAJVPW010053101">
    <property type="protein sequence ID" value="CAG8769434.1"/>
    <property type="molecule type" value="Genomic_DNA"/>
</dbReference>
<accession>A0ACA9QYN0</accession>
<dbReference type="Proteomes" id="UP000789366">
    <property type="component" value="Unassembled WGS sequence"/>
</dbReference>
<evidence type="ECO:0000313" key="1">
    <source>
        <dbReference type="EMBL" id="CAG8769434.1"/>
    </source>
</evidence>
<evidence type="ECO:0000313" key="2">
    <source>
        <dbReference type="Proteomes" id="UP000789366"/>
    </source>
</evidence>
<organism evidence="1 2">
    <name type="scientific">Cetraspora pellucida</name>
    <dbReference type="NCBI Taxonomy" id="1433469"/>
    <lineage>
        <taxon>Eukaryota</taxon>
        <taxon>Fungi</taxon>
        <taxon>Fungi incertae sedis</taxon>
        <taxon>Mucoromycota</taxon>
        <taxon>Glomeromycotina</taxon>
        <taxon>Glomeromycetes</taxon>
        <taxon>Diversisporales</taxon>
        <taxon>Gigasporaceae</taxon>
        <taxon>Cetraspora</taxon>
    </lineage>
</organism>
<gene>
    <name evidence="1" type="ORF">SPELUC_LOCUS15678</name>
</gene>
<name>A0ACA9QYN0_9GLOM</name>
<keyword evidence="2" id="KW-1185">Reference proteome</keyword>
<reference evidence="1" key="1">
    <citation type="submission" date="2021-06" db="EMBL/GenBank/DDBJ databases">
        <authorList>
            <person name="Kallberg Y."/>
            <person name="Tangrot J."/>
            <person name="Rosling A."/>
        </authorList>
    </citation>
    <scope>NUCLEOTIDE SEQUENCE</scope>
    <source>
        <strain evidence="1">28 12/20/2015</strain>
    </source>
</reference>
<sequence>SGDSARNLLDFDKKEMFSYFEQLAIKMSLSINRLVFYNILVSSQLLQTFLEKMDSPIRFLGLSGCFMISDAHINEIVKYAKISGHLMNLTINWCFMVTDKAVEDALRVIDEIHFSDMNLMIWNSLH</sequence>